<sequence>MISILSNSEINENNREQIKNLAITSLIKRKIKISEIEKLGIKNYSKRELEQLIQNTSRRIGLDKNGLRELLKKNNLSFDSLVKRFETDLKWNSMIFQIYKNKISLNTVEIENKINLELENLEDKNDEKKIKMIKKNIVSQEKDKKLKMFSNSHYSNLERTIQIK</sequence>
<accession>A0A381XHW2</accession>
<evidence type="ECO:0000313" key="1">
    <source>
        <dbReference type="EMBL" id="SVA64210.1"/>
    </source>
</evidence>
<protein>
    <recommendedName>
        <fullName evidence="2">SurA N-terminal domain-containing protein</fullName>
    </recommendedName>
</protein>
<feature type="non-terminal residue" evidence="1">
    <location>
        <position position="164"/>
    </location>
</feature>
<organism evidence="1">
    <name type="scientific">marine metagenome</name>
    <dbReference type="NCBI Taxonomy" id="408172"/>
    <lineage>
        <taxon>unclassified sequences</taxon>
        <taxon>metagenomes</taxon>
        <taxon>ecological metagenomes</taxon>
    </lineage>
</organism>
<dbReference type="SUPFAM" id="SSF109998">
    <property type="entry name" value="Triger factor/SurA peptide-binding domain-like"/>
    <property type="match status" value="1"/>
</dbReference>
<dbReference type="EMBL" id="UINC01015210">
    <property type="protein sequence ID" value="SVA64210.1"/>
    <property type="molecule type" value="Genomic_DNA"/>
</dbReference>
<gene>
    <name evidence="1" type="ORF">METZ01_LOCUS117064</name>
</gene>
<reference evidence="1" key="1">
    <citation type="submission" date="2018-05" db="EMBL/GenBank/DDBJ databases">
        <authorList>
            <person name="Lanie J.A."/>
            <person name="Ng W.-L."/>
            <person name="Kazmierczak K.M."/>
            <person name="Andrzejewski T.M."/>
            <person name="Davidsen T.M."/>
            <person name="Wayne K.J."/>
            <person name="Tettelin H."/>
            <person name="Glass J.I."/>
            <person name="Rusch D."/>
            <person name="Podicherti R."/>
            <person name="Tsui H.-C.T."/>
            <person name="Winkler M.E."/>
        </authorList>
    </citation>
    <scope>NUCLEOTIDE SEQUENCE</scope>
</reference>
<dbReference type="AlphaFoldDB" id="A0A381XHW2"/>
<dbReference type="InterPro" id="IPR027304">
    <property type="entry name" value="Trigger_fact/SurA_dom_sf"/>
</dbReference>
<evidence type="ECO:0008006" key="2">
    <source>
        <dbReference type="Google" id="ProtNLM"/>
    </source>
</evidence>
<proteinExistence type="predicted"/>
<dbReference type="Gene3D" id="1.10.4030.10">
    <property type="entry name" value="Porin chaperone SurA, peptide-binding domain"/>
    <property type="match status" value="1"/>
</dbReference>
<name>A0A381XHW2_9ZZZZ</name>